<reference evidence="2" key="2">
    <citation type="submission" date="2025-09" db="UniProtKB">
        <authorList>
            <consortium name="Ensembl"/>
        </authorList>
    </citation>
    <scope>IDENTIFICATION</scope>
</reference>
<proteinExistence type="predicted"/>
<dbReference type="Ensembl" id="ENSOSUT00000021658.1">
    <property type="protein sequence ID" value="ENSOSUP00000021001.1"/>
    <property type="gene ID" value="ENSOSUG00000014607.1"/>
</dbReference>
<organism evidence="2 3">
    <name type="scientific">Otus sunia</name>
    <name type="common">Oriental scops-owl</name>
    <dbReference type="NCBI Taxonomy" id="257818"/>
    <lineage>
        <taxon>Eukaryota</taxon>
        <taxon>Metazoa</taxon>
        <taxon>Chordata</taxon>
        <taxon>Craniata</taxon>
        <taxon>Vertebrata</taxon>
        <taxon>Euteleostomi</taxon>
        <taxon>Archelosauria</taxon>
        <taxon>Archosauria</taxon>
        <taxon>Dinosauria</taxon>
        <taxon>Saurischia</taxon>
        <taxon>Theropoda</taxon>
        <taxon>Coelurosauria</taxon>
        <taxon>Aves</taxon>
        <taxon>Neognathae</taxon>
        <taxon>Neoaves</taxon>
        <taxon>Telluraves</taxon>
        <taxon>Strigiformes</taxon>
        <taxon>Strigidae</taxon>
        <taxon>Otus</taxon>
    </lineage>
</organism>
<evidence type="ECO:0000256" key="1">
    <source>
        <dbReference type="SAM" id="MobiDB-lite"/>
    </source>
</evidence>
<reference evidence="2" key="1">
    <citation type="submission" date="2025-08" db="UniProtKB">
        <authorList>
            <consortium name="Ensembl"/>
        </authorList>
    </citation>
    <scope>IDENTIFICATION</scope>
</reference>
<feature type="region of interest" description="Disordered" evidence="1">
    <location>
        <begin position="53"/>
        <end position="79"/>
    </location>
</feature>
<dbReference type="AlphaFoldDB" id="A0A8C8BQ45"/>
<keyword evidence="3" id="KW-1185">Reference proteome</keyword>
<evidence type="ECO:0000313" key="3">
    <source>
        <dbReference type="Proteomes" id="UP000694552"/>
    </source>
</evidence>
<evidence type="ECO:0000313" key="2">
    <source>
        <dbReference type="Ensembl" id="ENSOSUP00000021001.1"/>
    </source>
</evidence>
<dbReference type="Proteomes" id="UP000694552">
    <property type="component" value="Unplaced"/>
</dbReference>
<accession>A0A8C8BQ45</accession>
<name>A0A8C8BQ45_9STRI</name>
<protein>
    <submittedName>
        <fullName evidence="2">Uncharacterized protein</fullName>
    </submittedName>
</protein>
<sequence length="109" mass="11387">GMLNQLLWKFTPFSVLIPSPPCSGGLFPSEQLPFGGTAAGMAALGAGLQPLIPAGRRRDPHSPHSCCRAGSSSTEPALPPRASTALLSLLPPLPRSCAGLRFFCRGKYT</sequence>